<sequence length="247" mass="27729">MPLSGCAFDHATEAFAFIDSLDSLTGPDDVVEAVARTFSLFGFENFIMTGLPNPKERFEQVVLLKKWPMGWFDIYAKHDYVRSDPIIRLCKNTTQPFEWSEAPFDRATERKAAEVMDRATDFRMRDGFCLPIHGINGYEACFSMSGVDLDLSPRTKPALHLMAMYAFERARRLLEPQPPVVPSLLTPREREALIWAAAGKSAADTGEILGITERTVTAHIVSACQKLEAVNKTQAVARALQYKLIRL</sequence>
<dbReference type="Gene3D" id="1.10.10.10">
    <property type="entry name" value="Winged helix-like DNA-binding domain superfamily/Winged helix DNA-binding domain"/>
    <property type="match status" value="1"/>
</dbReference>
<dbReference type="PANTHER" id="PTHR44688:SF16">
    <property type="entry name" value="DNA-BINDING TRANSCRIPTIONAL ACTIVATOR DEVR_DOSR"/>
    <property type="match status" value="1"/>
</dbReference>
<organism evidence="5 6">
    <name type="scientific">Microvirga mediterraneensis</name>
    <dbReference type="NCBI Taxonomy" id="2754695"/>
    <lineage>
        <taxon>Bacteria</taxon>
        <taxon>Pseudomonadati</taxon>
        <taxon>Pseudomonadota</taxon>
        <taxon>Alphaproteobacteria</taxon>
        <taxon>Hyphomicrobiales</taxon>
        <taxon>Methylobacteriaceae</taxon>
        <taxon>Microvirga</taxon>
    </lineage>
</organism>
<dbReference type="InterPro" id="IPR016032">
    <property type="entry name" value="Sig_transdc_resp-reg_C-effctor"/>
</dbReference>
<dbReference type="SUPFAM" id="SSF46894">
    <property type="entry name" value="C-terminal effector domain of the bipartite response regulators"/>
    <property type="match status" value="1"/>
</dbReference>
<evidence type="ECO:0000313" key="5">
    <source>
        <dbReference type="EMBL" id="MBA1158595.1"/>
    </source>
</evidence>
<name>A0A838BUJ6_9HYPH</name>
<dbReference type="SMART" id="SM00421">
    <property type="entry name" value="HTH_LUXR"/>
    <property type="match status" value="1"/>
</dbReference>
<dbReference type="PROSITE" id="PS50043">
    <property type="entry name" value="HTH_LUXR_2"/>
    <property type="match status" value="1"/>
</dbReference>
<dbReference type="InterPro" id="IPR005143">
    <property type="entry name" value="TF_LuxR_autoind-bd_dom"/>
</dbReference>
<proteinExistence type="predicted"/>
<evidence type="ECO:0000259" key="4">
    <source>
        <dbReference type="PROSITE" id="PS50043"/>
    </source>
</evidence>
<dbReference type="GO" id="GO:0006355">
    <property type="term" value="P:regulation of DNA-templated transcription"/>
    <property type="evidence" value="ECO:0007669"/>
    <property type="project" value="InterPro"/>
</dbReference>
<dbReference type="InterPro" id="IPR036388">
    <property type="entry name" value="WH-like_DNA-bd_sf"/>
</dbReference>
<evidence type="ECO:0000256" key="2">
    <source>
        <dbReference type="ARBA" id="ARBA00023125"/>
    </source>
</evidence>
<dbReference type="EMBL" id="JACDXJ010000001">
    <property type="protein sequence ID" value="MBA1158595.1"/>
    <property type="molecule type" value="Genomic_DNA"/>
</dbReference>
<dbReference type="Proteomes" id="UP000572984">
    <property type="component" value="Unassembled WGS sequence"/>
</dbReference>
<keyword evidence="2" id="KW-0238">DNA-binding</keyword>
<keyword evidence="3" id="KW-0804">Transcription</keyword>
<evidence type="ECO:0000256" key="3">
    <source>
        <dbReference type="ARBA" id="ARBA00023163"/>
    </source>
</evidence>
<keyword evidence="1" id="KW-0805">Transcription regulation</keyword>
<dbReference type="AlphaFoldDB" id="A0A838BUJ6"/>
<dbReference type="CDD" id="cd06170">
    <property type="entry name" value="LuxR_C_like"/>
    <property type="match status" value="1"/>
</dbReference>
<dbReference type="SUPFAM" id="SSF75516">
    <property type="entry name" value="Pheromone-binding domain of LuxR-like quorum-sensing transcription factors"/>
    <property type="match status" value="1"/>
</dbReference>
<dbReference type="RefSeq" id="WP_181054416.1">
    <property type="nucleotide sequence ID" value="NZ_JACDXJ010000001.1"/>
</dbReference>
<keyword evidence="6" id="KW-1185">Reference proteome</keyword>
<evidence type="ECO:0000313" key="6">
    <source>
        <dbReference type="Proteomes" id="UP000572984"/>
    </source>
</evidence>
<dbReference type="InterPro" id="IPR000792">
    <property type="entry name" value="Tscrpt_reg_LuxR_C"/>
</dbReference>
<dbReference type="Pfam" id="PF00196">
    <property type="entry name" value="GerE"/>
    <property type="match status" value="1"/>
</dbReference>
<dbReference type="Pfam" id="PF03472">
    <property type="entry name" value="Autoind_bind"/>
    <property type="match status" value="1"/>
</dbReference>
<dbReference type="PANTHER" id="PTHR44688">
    <property type="entry name" value="DNA-BINDING TRANSCRIPTIONAL ACTIVATOR DEVR_DOSR"/>
    <property type="match status" value="1"/>
</dbReference>
<protein>
    <submittedName>
        <fullName evidence="5">Autoinducer binding domain-containing protein</fullName>
    </submittedName>
</protein>
<evidence type="ECO:0000256" key="1">
    <source>
        <dbReference type="ARBA" id="ARBA00023015"/>
    </source>
</evidence>
<dbReference type="PRINTS" id="PR00038">
    <property type="entry name" value="HTHLUXR"/>
</dbReference>
<dbReference type="InterPro" id="IPR036693">
    <property type="entry name" value="TF_LuxR_autoind-bd_dom_sf"/>
</dbReference>
<gene>
    <name evidence="5" type="ORF">H0S73_21050</name>
</gene>
<dbReference type="GO" id="GO:0003677">
    <property type="term" value="F:DNA binding"/>
    <property type="evidence" value="ECO:0007669"/>
    <property type="project" value="UniProtKB-KW"/>
</dbReference>
<feature type="domain" description="HTH luxR-type" evidence="4">
    <location>
        <begin position="178"/>
        <end position="243"/>
    </location>
</feature>
<comment type="caution">
    <text evidence="5">The sequence shown here is derived from an EMBL/GenBank/DDBJ whole genome shotgun (WGS) entry which is preliminary data.</text>
</comment>
<reference evidence="5 6" key="1">
    <citation type="submission" date="2020-07" db="EMBL/GenBank/DDBJ databases">
        <title>Draft genome and description of Microvirga mediterraneensis Marseille-Q2068 sp. nov.</title>
        <authorList>
            <person name="Boxberger M."/>
        </authorList>
    </citation>
    <scope>NUCLEOTIDE SEQUENCE [LARGE SCALE GENOMIC DNA]</scope>
    <source>
        <strain evidence="5 6">Marseille-Q2068</strain>
    </source>
</reference>
<accession>A0A838BUJ6</accession>
<dbReference type="Gene3D" id="3.30.450.80">
    <property type="entry name" value="Transcription factor LuxR-like, autoinducer-binding domain"/>
    <property type="match status" value="1"/>
</dbReference>